<sequence length="704" mass="81613">MELLVLLLIPVIVQNAIGSEELLKRTLPAYAVALKSELLNSTDCETQLNIFMKAVNSHKLWGLKMLDSSGAPDSGFFYGNNYWLGSKTQCRDTTNRIPFPLAERELQNNSIYRKIHDEFPPFEINYFVAYFRHNSTLQYHVRLLNEDLITLGLCLPASCSTDELSFILERMFQERTLQVGERHAGDFKLIEVKHLRNDYKWLMNSKYIFIGFILLLLWSLMIVGTVYEILITRRIKNKNRTNRIENNNTSDVEAIKHTLQTSEMYRSRIERQNTFVNIMLCFSIYKNTKTIFNTKLSNDSVPQIHGIRFLGMVWIIMIHTVFYSSDYANNKAIAWRMSEGLGEQIISNSTLSVDTFFFLSGFLVAYLYLNGKKGKEEKKSANYLLKLAEFCIPVLRRFLRLTPTYMLTIGILEINSAWYAKTSQFYMSERPQEICAKYWWRNLLYINNLFGTDTMCMSWSWYMSNDMQFFVLMSFLLILSSMYFYTSVTILAIVMTSSTLLTGFISYINEYVPTMDEQYNMLDQLYYPPWTRIGPYIVGTVTAFILIKLNNQLTIRKRTLMVCWCISSACNILVLFGLWNRQISTIAAAIYVALGRTVWAIGLAWILIACCTKHGGIINSILSFPGWVPFSRLTYCAYLLNPLLINSIYLNSESPVHVHLLQNCTLFLGNCVLTFICSYVLSLMIETPNILLMKLLTERFQRKI</sequence>
<dbReference type="Pfam" id="PF01757">
    <property type="entry name" value="Acyl_transf_3"/>
    <property type="match status" value="1"/>
</dbReference>
<feature type="transmembrane region" description="Helical" evidence="1">
    <location>
        <begin position="585"/>
        <end position="609"/>
    </location>
</feature>
<feature type="transmembrane region" description="Helical" evidence="1">
    <location>
        <begin position="529"/>
        <end position="547"/>
    </location>
</feature>
<evidence type="ECO:0000313" key="4">
    <source>
        <dbReference type="Proteomes" id="UP000694920"/>
    </source>
</evidence>
<keyword evidence="1" id="KW-0472">Membrane</keyword>
<dbReference type="InterPro" id="IPR006621">
    <property type="entry name" value="Nose-resist-to-fluoxetine_N"/>
</dbReference>
<feature type="transmembrane region" description="Helical" evidence="1">
    <location>
        <begin position="490"/>
        <end position="509"/>
    </location>
</feature>
<feature type="transmembrane region" description="Helical" evidence="1">
    <location>
        <begin position="345"/>
        <end position="369"/>
    </location>
</feature>
<dbReference type="Proteomes" id="UP000694920">
    <property type="component" value="Unplaced"/>
</dbReference>
<dbReference type="KEGG" id="ccin:107270972"/>
<feature type="domain" description="Nose resistant-to-fluoxetine protein N-terminal" evidence="3">
    <location>
        <begin position="41"/>
        <end position="183"/>
    </location>
</feature>
<dbReference type="GO" id="GO:0016747">
    <property type="term" value="F:acyltransferase activity, transferring groups other than amino-acyl groups"/>
    <property type="evidence" value="ECO:0007669"/>
    <property type="project" value="InterPro"/>
</dbReference>
<feature type="transmembrane region" description="Helical" evidence="1">
    <location>
        <begin position="660"/>
        <end position="685"/>
    </location>
</feature>
<dbReference type="InterPro" id="IPR002656">
    <property type="entry name" value="Acyl_transf_3_dom"/>
</dbReference>
<keyword evidence="4" id="KW-1185">Reference proteome</keyword>
<feature type="chain" id="PRO_5042557025" evidence="2">
    <location>
        <begin position="19"/>
        <end position="704"/>
    </location>
</feature>
<dbReference type="GeneID" id="107270972"/>
<dbReference type="SMART" id="SM00703">
    <property type="entry name" value="NRF"/>
    <property type="match status" value="1"/>
</dbReference>
<gene>
    <name evidence="5" type="primary">LOC107270972</name>
</gene>
<dbReference type="AlphaFoldDB" id="A0AAJ7FPJ1"/>
<evidence type="ECO:0000259" key="3">
    <source>
        <dbReference type="SMART" id="SM00703"/>
    </source>
</evidence>
<dbReference type="PANTHER" id="PTHR11161:SF72">
    <property type="entry name" value="FI21449P1"/>
    <property type="match status" value="1"/>
</dbReference>
<reference evidence="5" key="1">
    <citation type="submission" date="2025-08" db="UniProtKB">
        <authorList>
            <consortium name="RefSeq"/>
        </authorList>
    </citation>
    <scope>IDENTIFICATION</scope>
</reference>
<feature type="signal peptide" evidence="2">
    <location>
        <begin position="1"/>
        <end position="18"/>
    </location>
</feature>
<dbReference type="RefSeq" id="XP_015601967.1">
    <property type="nucleotide sequence ID" value="XM_015746481.2"/>
</dbReference>
<proteinExistence type="predicted"/>
<feature type="transmembrane region" description="Helical" evidence="1">
    <location>
        <begin position="443"/>
        <end position="461"/>
    </location>
</feature>
<organism evidence="4 5">
    <name type="scientific">Cephus cinctus</name>
    <name type="common">Wheat stem sawfly</name>
    <dbReference type="NCBI Taxonomy" id="211228"/>
    <lineage>
        <taxon>Eukaryota</taxon>
        <taxon>Metazoa</taxon>
        <taxon>Ecdysozoa</taxon>
        <taxon>Arthropoda</taxon>
        <taxon>Hexapoda</taxon>
        <taxon>Insecta</taxon>
        <taxon>Pterygota</taxon>
        <taxon>Neoptera</taxon>
        <taxon>Endopterygota</taxon>
        <taxon>Hymenoptera</taxon>
        <taxon>Cephoidea</taxon>
        <taxon>Cephidae</taxon>
        <taxon>Cephus</taxon>
    </lineage>
</organism>
<feature type="transmembrane region" description="Helical" evidence="1">
    <location>
        <begin position="207"/>
        <end position="230"/>
    </location>
</feature>
<evidence type="ECO:0000256" key="2">
    <source>
        <dbReference type="SAM" id="SignalP"/>
    </source>
</evidence>
<dbReference type="InterPro" id="IPR052728">
    <property type="entry name" value="O2_lipid_transport_reg"/>
</dbReference>
<protein>
    <submittedName>
        <fullName evidence="5">Nose resistant to fluoxetine protein 6</fullName>
    </submittedName>
</protein>
<feature type="transmembrane region" description="Helical" evidence="1">
    <location>
        <begin position="559"/>
        <end position="579"/>
    </location>
</feature>
<keyword evidence="2" id="KW-0732">Signal</keyword>
<evidence type="ECO:0000256" key="1">
    <source>
        <dbReference type="SAM" id="Phobius"/>
    </source>
</evidence>
<dbReference type="Pfam" id="PF20146">
    <property type="entry name" value="NRF"/>
    <property type="match status" value="1"/>
</dbReference>
<feature type="transmembrane region" description="Helical" evidence="1">
    <location>
        <begin position="307"/>
        <end position="325"/>
    </location>
</feature>
<keyword evidence="1" id="KW-0812">Transmembrane</keyword>
<keyword evidence="1" id="KW-1133">Transmembrane helix</keyword>
<name>A0AAJ7FPJ1_CEPCN</name>
<dbReference type="PANTHER" id="PTHR11161">
    <property type="entry name" value="O-ACYLTRANSFERASE"/>
    <property type="match status" value="1"/>
</dbReference>
<feature type="transmembrane region" description="Helical" evidence="1">
    <location>
        <begin position="621"/>
        <end position="640"/>
    </location>
</feature>
<evidence type="ECO:0000313" key="5">
    <source>
        <dbReference type="RefSeq" id="XP_015601967.1"/>
    </source>
</evidence>
<accession>A0AAJ7FPJ1</accession>